<sequence>MGGISPNGFVQISPNSAQSTGNVTNSLISLNENGINSPNLIDLQVSGVSRFLVDNQGRIGINNSSPSDKIHLSPSVGESGEMGVTITSGGMTSVNPRIMLDSGSSGASGIVSYDSNGFDLIFSEIRMLALQVT</sequence>
<reference evidence="2 3" key="1">
    <citation type="submission" date="2018-10" db="EMBL/GenBank/DDBJ databases">
        <title>Thermophilic Lithotrophy and Phototrophy in an Intertidal, Iron-rich, Geothermal Spring.</title>
        <authorList>
            <person name="Ward L.M."/>
            <person name="Idei A."/>
            <person name="Nakagawa M."/>
            <person name="Ueno Y."/>
            <person name="Fischer W."/>
            <person name="Mcglynn S.E."/>
        </authorList>
    </citation>
    <scope>NUCLEOTIDE SEQUENCE [LARGE SCALE GENOMIC DNA]</scope>
    <source>
        <strain evidence="2">J137</strain>
    </source>
</reference>
<name>A0A3M0Z375_9BACT</name>
<proteinExistence type="predicted"/>
<evidence type="ECO:0000313" key="2">
    <source>
        <dbReference type="EMBL" id="RMD77405.1"/>
    </source>
</evidence>
<gene>
    <name evidence="2" type="ORF">D6810_01050</name>
</gene>
<evidence type="ECO:0000256" key="1">
    <source>
        <dbReference type="SAM" id="MobiDB-lite"/>
    </source>
</evidence>
<dbReference type="EMBL" id="RFKV01000036">
    <property type="protein sequence ID" value="RMD77405.1"/>
    <property type="molecule type" value="Genomic_DNA"/>
</dbReference>
<evidence type="ECO:0000313" key="3">
    <source>
        <dbReference type="Proteomes" id="UP000269410"/>
    </source>
</evidence>
<feature type="region of interest" description="Disordered" evidence="1">
    <location>
        <begin position="1"/>
        <end position="20"/>
    </location>
</feature>
<comment type="caution">
    <text evidence="2">The sequence shown here is derived from an EMBL/GenBank/DDBJ whole genome shotgun (WGS) entry which is preliminary data.</text>
</comment>
<organism evidence="2 3">
    <name type="scientific">Candidatus Dojkabacteria bacterium</name>
    <dbReference type="NCBI Taxonomy" id="2099670"/>
    <lineage>
        <taxon>Bacteria</taxon>
        <taxon>Candidatus Dojkabacteria</taxon>
    </lineage>
</organism>
<dbReference type="Proteomes" id="UP000269410">
    <property type="component" value="Unassembled WGS sequence"/>
</dbReference>
<dbReference type="AlphaFoldDB" id="A0A3M0Z375"/>
<accession>A0A3M0Z375</accession>
<protein>
    <submittedName>
        <fullName evidence="2">Uncharacterized protein</fullName>
    </submittedName>
</protein>
<feature type="compositionally biased region" description="Polar residues" evidence="1">
    <location>
        <begin position="8"/>
        <end position="20"/>
    </location>
</feature>